<dbReference type="AlphaFoldDB" id="A8NM73"/>
<proteinExistence type="predicted"/>
<organism evidence="1">
    <name type="scientific">Brugia malayi</name>
    <name type="common">Filarial nematode worm</name>
    <dbReference type="NCBI Taxonomy" id="6279"/>
    <lineage>
        <taxon>Eukaryota</taxon>
        <taxon>Metazoa</taxon>
        <taxon>Ecdysozoa</taxon>
        <taxon>Nematoda</taxon>
        <taxon>Chromadorea</taxon>
        <taxon>Rhabditida</taxon>
        <taxon>Spirurina</taxon>
        <taxon>Spiruromorpha</taxon>
        <taxon>Filarioidea</taxon>
        <taxon>Onchocercidae</taxon>
        <taxon>Brugia</taxon>
    </lineage>
</organism>
<sequence length="40" mass="4430">EMVGVNELIKMSSSEIVISVEKWHELIEMPSSDIVISAAK</sequence>
<name>A8NM73_BRUMA</name>
<feature type="non-terminal residue" evidence="1">
    <location>
        <position position="1"/>
    </location>
</feature>
<evidence type="ECO:0000313" key="1">
    <source>
        <dbReference type="EMBL" id="EDP38621.1"/>
    </source>
</evidence>
<accession>A8NM73</accession>
<reference evidence="1" key="1">
    <citation type="journal article" date="2007" name="Science">
        <title>Draft genome of the filarial nematode parasite Brugia malayi.</title>
        <authorList>
            <person name="Ghedin E."/>
            <person name="Wang S."/>
            <person name="Spiro D."/>
            <person name="Caler E."/>
            <person name="Zhao Q."/>
            <person name="Crabtree J."/>
            <person name="Allen J.E."/>
            <person name="Delcher A.L."/>
            <person name="Guiliano D.B."/>
            <person name="Miranda-Saavedra D."/>
            <person name="Angiuoli S.V."/>
            <person name="Creasy T."/>
            <person name="Amedeo P."/>
            <person name="Haas B."/>
            <person name="El-Sayed N.M."/>
            <person name="Wortman J.R."/>
            <person name="Feldblyum T."/>
            <person name="Tallon L."/>
            <person name="Schatz M."/>
            <person name="Shumway M."/>
            <person name="Koo H."/>
            <person name="Salzberg S.L."/>
            <person name="Schobel S."/>
            <person name="Pertea M."/>
            <person name="Pop M."/>
            <person name="White O."/>
            <person name="Barton G.J."/>
            <person name="Carlow C.K."/>
            <person name="Crawford M.J."/>
            <person name="Daub J."/>
            <person name="Dimmic M.W."/>
            <person name="Estes C.F."/>
            <person name="Foster J.M."/>
            <person name="Ganatra M."/>
            <person name="Gregory W.F."/>
            <person name="Johnson N.M."/>
            <person name="Jin J."/>
            <person name="Komuniecki R."/>
            <person name="Korf I."/>
            <person name="Kumar S."/>
            <person name="Laney S."/>
            <person name="Li B.W."/>
            <person name="Li W."/>
            <person name="Lindblom T.H."/>
            <person name="Lustigman S."/>
            <person name="Ma D."/>
            <person name="Maina C.V."/>
            <person name="Martin D.M."/>
            <person name="McCarter J.P."/>
            <person name="McReynolds L."/>
            <person name="Mitreva M."/>
            <person name="Nutman T.B."/>
            <person name="Parkinson J."/>
            <person name="Peregrin-Alvarez J.M."/>
            <person name="Poole C."/>
            <person name="Ren Q."/>
            <person name="Saunders L."/>
            <person name="Sluder A.E."/>
            <person name="Smith K."/>
            <person name="Stanke M."/>
            <person name="Unnasch T.R."/>
            <person name="Ware J."/>
            <person name="Wei A.D."/>
            <person name="Weil G."/>
            <person name="Williams D.J."/>
            <person name="Zhang Y."/>
            <person name="Williams S.A."/>
            <person name="Fraser-Liggett C."/>
            <person name="Slatko B."/>
            <person name="Blaxter M.L."/>
            <person name="Scott A.L."/>
        </authorList>
    </citation>
    <scope>NUCLEOTIDE SEQUENCE [LARGE SCALE GENOMIC DNA]</scope>
</reference>
<protein>
    <submittedName>
        <fullName evidence="1">Uncharacterized protein</fullName>
    </submittedName>
</protein>
<dbReference type="EMBL" id="DS237613">
    <property type="protein sequence ID" value="EDP38621.1"/>
    <property type="molecule type" value="Genomic_DNA"/>
</dbReference>
<gene>
    <name evidence="1" type="ORF">Bm1_05370</name>
</gene>